<dbReference type="RefSeq" id="WP_006979597.1">
    <property type="nucleotide sequence ID" value="NZ_ABVL01000005.1"/>
</dbReference>
<name>B4D034_9BACT</name>
<evidence type="ECO:0000256" key="1">
    <source>
        <dbReference type="SAM" id="SignalP"/>
    </source>
</evidence>
<keyword evidence="3" id="KW-1185">Reference proteome</keyword>
<evidence type="ECO:0000313" key="2">
    <source>
        <dbReference type="EMBL" id="EDY20348.1"/>
    </source>
</evidence>
<dbReference type="EMBL" id="ABVL01000005">
    <property type="protein sequence ID" value="EDY20348.1"/>
    <property type="molecule type" value="Genomic_DNA"/>
</dbReference>
<feature type="chain" id="PRO_5002800347" evidence="1">
    <location>
        <begin position="28"/>
        <end position="210"/>
    </location>
</feature>
<protein>
    <submittedName>
        <fullName evidence="2">Uncharacterized protein</fullName>
    </submittedName>
</protein>
<comment type="caution">
    <text evidence="2">The sequence shown here is derived from an EMBL/GenBank/DDBJ whole genome shotgun (WGS) entry which is preliminary data.</text>
</comment>
<keyword evidence="1" id="KW-0732">Signal</keyword>
<proteinExistence type="predicted"/>
<reference evidence="2 3" key="1">
    <citation type="journal article" date="2011" name="J. Bacteriol.">
        <title>Genome sequence of Chthoniobacter flavus Ellin428, an aerobic heterotrophic soil bacterium.</title>
        <authorList>
            <person name="Kant R."/>
            <person name="van Passel M.W."/>
            <person name="Palva A."/>
            <person name="Lucas S."/>
            <person name="Lapidus A."/>
            <person name="Glavina Del Rio T."/>
            <person name="Dalin E."/>
            <person name="Tice H."/>
            <person name="Bruce D."/>
            <person name="Goodwin L."/>
            <person name="Pitluck S."/>
            <person name="Larimer F.W."/>
            <person name="Land M.L."/>
            <person name="Hauser L."/>
            <person name="Sangwan P."/>
            <person name="de Vos W.M."/>
            <person name="Janssen P.H."/>
            <person name="Smidt H."/>
        </authorList>
    </citation>
    <scope>NUCLEOTIDE SEQUENCE [LARGE SCALE GENOMIC DNA]</scope>
    <source>
        <strain evidence="2 3">Ellin428</strain>
    </source>
</reference>
<sequence precursor="true">MNLRFSLPIQSLAIAFAALWLVHGARAQETIALDEAQKIAQKLGDVPSTFSDQAFAIDVDRDKPVGLKGGEAGLIVLPDKRLTTDTLTNAGKTVTPVAQLWTYKVTLAKSGTPVEKTRLRTITVGDGDKTRDVQLFLIGVVKTEQGAPELVIYGKGGDPVLHVPLSKLHEIKQDLPIQLSGRQTGDASATLTLDLVGQFSADVGVVKAEE</sequence>
<dbReference type="Proteomes" id="UP000005824">
    <property type="component" value="Unassembled WGS sequence"/>
</dbReference>
<dbReference type="STRING" id="497964.CfE428DRAFT_2272"/>
<dbReference type="AlphaFoldDB" id="B4D034"/>
<feature type="signal peptide" evidence="1">
    <location>
        <begin position="1"/>
        <end position="27"/>
    </location>
</feature>
<dbReference type="InParanoid" id="B4D034"/>
<accession>B4D034</accession>
<organism evidence="2 3">
    <name type="scientific">Chthoniobacter flavus Ellin428</name>
    <dbReference type="NCBI Taxonomy" id="497964"/>
    <lineage>
        <taxon>Bacteria</taxon>
        <taxon>Pseudomonadati</taxon>
        <taxon>Verrucomicrobiota</taxon>
        <taxon>Spartobacteria</taxon>
        <taxon>Chthoniobacterales</taxon>
        <taxon>Chthoniobacteraceae</taxon>
        <taxon>Chthoniobacter</taxon>
    </lineage>
</organism>
<gene>
    <name evidence="2" type="ORF">CfE428DRAFT_2272</name>
</gene>
<evidence type="ECO:0000313" key="3">
    <source>
        <dbReference type="Proteomes" id="UP000005824"/>
    </source>
</evidence>